<dbReference type="RefSeq" id="WP_143262364.1">
    <property type="nucleotide sequence ID" value="NZ_JYMX02000052.1"/>
</dbReference>
<dbReference type="SUPFAM" id="SSF53335">
    <property type="entry name" value="S-adenosyl-L-methionine-dependent methyltransferases"/>
    <property type="match status" value="1"/>
</dbReference>
<evidence type="ECO:0008006" key="3">
    <source>
        <dbReference type="Google" id="ProtNLM"/>
    </source>
</evidence>
<evidence type="ECO:0000313" key="2">
    <source>
        <dbReference type="Proteomes" id="UP000191686"/>
    </source>
</evidence>
<sequence length="325" mass="36326">MDFAPADLFEPHTVECDDDLTSVFFDEAASTLIHGLRANLCIAARDIAGNFGAPETYAVSGVAFVLLAEVLREALRPRRGTNPSWFSRPKQKADRIQIDQDSLRESVIAVAKNISVSTRTLFPVRNTDYIWPQIMTGDVRADLSELGEFDLVVSSPPYCTRIDYAIATTPELLALGTIGKRGFDDLRMRIMGSVVTESNISTANSYRSDTLIHTLQSIATHPSKAASTYYRRYFSRYFDDLTIAIGQLSSVVRNGRIILVVQNSYFKDLVIDLRQIIIELLEAENFVLETARSYPVRPTIAGSNPRSKIYRDANVRAEEVLVFSK</sequence>
<dbReference type="Proteomes" id="UP000191686">
    <property type="component" value="Unassembled WGS sequence"/>
</dbReference>
<proteinExistence type="predicted"/>
<reference evidence="1 2" key="2">
    <citation type="journal article" date="2017" name="Front. Microbiol.">
        <title>Genomics Reveals a Unique Clone of Burkholderia cenocepacia Harboring an Actively Excising Novel Genomic Island.</title>
        <authorList>
            <person name="Patil P.P."/>
            <person name="Mali S."/>
            <person name="Midha S."/>
            <person name="Gautam V."/>
            <person name="Dash L."/>
            <person name="Kumar S."/>
            <person name="Shastri J."/>
            <person name="Singhal L."/>
            <person name="Patil P.B."/>
        </authorList>
    </citation>
    <scope>NUCLEOTIDE SEQUENCE [LARGE SCALE GENOMIC DNA]</scope>
    <source>
        <strain evidence="1 2">BC-19</strain>
    </source>
</reference>
<gene>
    <name evidence="1" type="ORF">UE95_037035</name>
</gene>
<evidence type="ECO:0000313" key="1">
    <source>
        <dbReference type="EMBL" id="MCW3716894.1"/>
    </source>
</evidence>
<protein>
    <recommendedName>
        <fullName evidence="3">Site-specific DNA-methyltransferase (cytosine-N(4)-specific)</fullName>
    </recommendedName>
</protein>
<accession>A0ABD4US81</accession>
<dbReference type="InterPro" id="IPR029063">
    <property type="entry name" value="SAM-dependent_MTases_sf"/>
</dbReference>
<reference evidence="1 2" key="1">
    <citation type="journal article" date="2017" name="Front. Microbiol.">
        <title>Genomics reveals a unique clone of Burkholderia cenocepacia harbouring an actively excising novel genomic island.</title>
        <authorList>
            <person name="Patil P."/>
            <person name="Mali S."/>
            <person name="Midha S."/>
            <person name="Gautam V."/>
            <person name="Dash L."/>
            <person name="Kumar S."/>
            <person name="Shastri J."/>
            <person name="Singhal L."/>
            <person name="Patil P.B."/>
        </authorList>
    </citation>
    <scope>NUCLEOTIDE SEQUENCE [LARGE SCALE GENOMIC DNA]</scope>
    <source>
        <strain evidence="1 2">BC-19</strain>
    </source>
</reference>
<comment type="caution">
    <text evidence="1">The sequence shown here is derived from an EMBL/GenBank/DDBJ whole genome shotgun (WGS) entry which is preliminary data.</text>
</comment>
<name>A0ABD4US81_9BURK</name>
<organism evidence="1 2">
    <name type="scientific">Burkholderia cenocepacia</name>
    <dbReference type="NCBI Taxonomy" id="95486"/>
    <lineage>
        <taxon>Bacteria</taxon>
        <taxon>Pseudomonadati</taxon>
        <taxon>Pseudomonadota</taxon>
        <taxon>Betaproteobacteria</taxon>
        <taxon>Burkholderiales</taxon>
        <taxon>Burkholderiaceae</taxon>
        <taxon>Burkholderia</taxon>
        <taxon>Burkholderia cepacia complex</taxon>
    </lineage>
</organism>
<dbReference type="EMBL" id="JYMX02000052">
    <property type="protein sequence ID" value="MCW3716894.1"/>
    <property type="molecule type" value="Genomic_DNA"/>
</dbReference>
<dbReference type="Gene3D" id="3.40.50.150">
    <property type="entry name" value="Vaccinia Virus protein VP39"/>
    <property type="match status" value="1"/>
</dbReference>
<dbReference type="AlphaFoldDB" id="A0ABD4US81"/>